<dbReference type="Pfam" id="PF14413">
    <property type="entry name" value="Thg1C"/>
    <property type="match status" value="1"/>
</dbReference>
<comment type="similarity">
    <text evidence="1 12">Belongs to the tRNA(His) guanylyltransferase family.</text>
</comment>
<feature type="binding site" evidence="14">
    <location>
        <position position="76"/>
    </location>
    <ligand>
        <name>Mg(2+)</name>
        <dbReference type="ChEBI" id="CHEBI:18420"/>
        <label>1</label>
        <note>catalytic</note>
    </ligand>
</feature>
<feature type="binding site" evidence="14">
    <location>
        <position position="29"/>
    </location>
    <ligand>
        <name>Mg(2+)</name>
        <dbReference type="ChEBI" id="CHEBI:18420"/>
        <label>1</label>
        <note>catalytic</note>
    </ligand>
</feature>
<feature type="domain" description="Thg1 C-terminal" evidence="16">
    <location>
        <begin position="137"/>
        <end position="257"/>
    </location>
</feature>
<evidence type="ECO:0000256" key="9">
    <source>
        <dbReference type="ARBA" id="ARBA00023134"/>
    </source>
</evidence>
<dbReference type="GO" id="GO:0000287">
    <property type="term" value="F:magnesium ion binding"/>
    <property type="evidence" value="ECO:0007669"/>
    <property type="project" value="UniProtKB-UniRule"/>
</dbReference>
<dbReference type="AlphaFoldDB" id="D8M2Z3"/>
<dbReference type="Gene3D" id="3.30.70.3000">
    <property type="match status" value="1"/>
</dbReference>
<dbReference type="OrthoDB" id="62560at2759"/>
<dbReference type="Proteomes" id="UP000008312">
    <property type="component" value="Unassembled WGS sequence"/>
</dbReference>
<proteinExistence type="inferred from homology"/>
<evidence type="ECO:0000259" key="16">
    <source>
        <dbReference type="Pfam" id="PF14413"/>
    </source>
</evidence>
<evidence type="ECO:0000256" key="7">
    <source>
        <dbReference type="ARBA" id="ARBA00022741"/>
    </source>
</evidence>
<dbReference type="PANTHER" id="PTHR12729">
    <property type="entry name" value="TRNA(HIS) GUANYLYLTRANSFERASE-RELATED"/>
    <property type="match status" value="1"/>
</dbReference>
<evidence type="ECO:0000256" key="4">
    <source>
        <dbReference type="ARBA" id="ARBA00022694"/>
    </source>
</evidence>
<evidence type="ECO:0000256" key="11">
    <source>
        <dbReference type="ARBA" id="ARBA00047281"/>
    </source>
</evidence>
<feature type="binding site" evidence="14">
    <location>
        <position position="30"/>
    </location>
    <ligand>
        <name>Mg(2+)</name>
        <dbReference type="ChEBI" id="CHEBI:18420"/>
        <label>1</label>
        <note>catalytic</note>
    </ligand>
</feature>
<evidence type="ECO:0000313" key="18">
    <source>
        <dbReference type="Proteomes" id="UP000008312"/>
    </source>
</evidence>
<feature type="domain" description="tRNAHis guanylyltransferase catalytic" evidence="15">
    <location>
        <begin position="6"/>
        <end position="134"/>
    </location>
</feature>
<dbReference type="EC" id="2.7.7.79" evidence="2 12"/>
<dbReference type="GO" id="GO:0006400">
    <property type="term" value="P:tRNA modification"/>
    <property type="evidence" value="ECO:0007669"/>
    <property type="project" value="UniProtKB-UniRule"/>
</dbReference>
<keyword evidence="4 12" id="KW-0819">tRNA processing</keyword>
<dbReference type="RefSeq" id="XP_012896764.1">
    <property type="nucleotide sequence ID" value="XM_013041310.1"/>
</dbReference>
<comment type="function">
    <text evidence="12">Adds a GMP to the 5'-end of tRNA(His) after transcription and RNase P cleavage.</text>
</comment>
<comment type="cofactor">
    <cofactor evidence="14">
        <name>Mg(2+)</name>
        <dbReference type="ChEBI" id="CHEBI:18420"/>
    </cofactor>
    <text evidence="14">Binds 2 magnesium ions per subunit.</text>
</comment>
<keyword evidence="8 12" id="KW-0460">Magnesium</keyword>
<accession>D8M2Z3</accession>
<keyword evidence="7 12" id="KW-0547">Nucleotide-binding</keyword>
<sequence>MANTKYQYVRHFEQEETILLNTYFVVRIDGKGFHRFSDTHNFDKPNDLGALSLMNKVATEIVKSYGDCVLAIGESDEYSFVFKRKTTLFNRRKTKILTTIVSQFTSMYVFYWPQFMKTPLQYPPSFDGRIVIYPSLQNIRDYISWRQADTHINNLYNTCFWALVQRGNETTTSAEKILNGTLSSEKNEILFSRFGINYNNEPEVFKKGSIVIRETKERILERMETKPATISCPFSKEEIESLSDGAYETVVLHCDVIRDKPFWEEHATLLDLFVCL</sequence>
<evidence type="ECO:0000256" key="3">
    <source>
        <dbReference type="ARBA" id="ARBA00022679"/>
    </source>
</evidence>
<dbReference type="GO" id="GO:0005525">
    <property type="term" value="F:GTP binding"/>
    <property type="evidence" value="ECO:0007669"/>
    <property type="project" value="UniProtKB-UniRule"/>
</dbReference>
<dbReference type="InterPro" id="IPR024956">
    <property type="entry name" value="tRNAHis_GuaTrfase_cat"/>
</dbReference>
<feature type="binding site" evidence="14">
    <location>
        <position position="29"/>
    </location>
    <ligand>
        <name>Mg(2+)</name>
        <dbReference type="ChEBI" id="CHEBI:18420"/>
        <label>2</label>
        <note>catalytic</note>
    </ligand>
</feature>
<keyword evidence="9 12" id="KW-0342">GTP-binding</keyword>
<evidence type="ECO:0000313" key="17">
    <source>
        <dbReference type="EMBL" id="CBK22716.2"/>
    </source>
</evidence>
<keyword evidence="6 12" id="KW-0479">Metal-binding</keyword>
<dbReference type="InterPro" id="IPR025845">
    <property type="entry name" value="Thg1_C_dom"/>
</dbReference>
<dbReference type="OMA" id="WKQHTEI"/>
<gene>
    <name evidence="17" type="ORF">GSBLH_T00002797001</name>
</gene>
<evidence type="ECO:0000256" key="10">
    <source>
        <dbReference type="ARBA" id="ARBA00032480"/>
    </source>
</evidence>
<feature type="binding site" evidence="13">
    <location>
        <begin position="29"/>
        <end position="34"/>
    </location>
    <ligand>
        <name>GTP</name>
        <dbReference type="ChEBI" id="CHEBI:37565"/>
    </ligand>
</feature>
<evidence type="ECO:0000259" key="15">
    <source>
        <dbReference type="Pfam" id="PF04446"/>
    </source>
</evidence>
<comment type="catalytic activity">
    <reaction evidence="11 12">
        <text>a 5'-end ribonucleotide-tRNA(His) + GTP + ATP + H2O = a 5'-end phospho-guanosine-ribonucleotide-tRNA(His) + AMP + 2 diphosphate + H(+)</text>
        <dbReference type="Rhea" id="RHEA:54564"/>
        <dbReference type="Rhea" id="RHEA-COMP:14193"/>
        <dbReference type="Rhea" id="RHEA-COMP:14917"/>
        <dbReference type="ChEBI" id="CHEBI:15377"/>
        <dbReference type="ChEBI" id="CHEBI:15378"/>
        <dbReference type="ChEBI" id="CHEBI:30616"/>
        <dbReference type="ChEBI" id="CHEBI:33019"/>
        <dbReference type="ChEBI" id="CHEBI:37565"/>
        <dbReference type="ChEBI" id="CHEBI:138282"/>
        <dbReference type="ChEBI" id="CHEBI:141847"/>
        <dbReference type="ChEBI" id="CHEBI:456215"/>
        <dbReference type="EC" id="2.7.7.79"/>
    </reaction>
</comment>
<evidence type="ECO:0000256" key="12">
    <source>
        <dbReference type="PIRNR" id="PIRNR028980"/>
    </source>
</evidence>
<name>D8M2Z3_BLAHO</name>
<keyword evidence="5 12" id="KW-0548">Nucleotidyltransferase</keyword>
<evidence type="ECO:0000256" key="2">
    <source>
        <dbReference type="ARBA" id="ARBA00012511"/>
    </source>
</evidence>
<keyword evidence="18" id="KW-1185">Reference proteome</keyword>
<dbReference type="InterPro" id="IPR038469">
    <property type="entry name" value="tRNAHis_GuaTrfase_Thg1_sf"/>
</dbReference>
<evidence type="ECO:0000256" key="1">
    <source>
        <dbReference type="ARBA" id="ARBA00010113"/>
    </source>
</evidence>
<feature type="binding site" evidence="14">
    <location>
        <position position="76"/>
    </location>
    <ligand>
        <name>Mg(2+)</name>
        <dbReference type="ChEBI" id="CHEBI:18420"/>
        <label>2</label>
        <note>catalytic</note>
    </ligand>
</feature>
<dbReference type="PIRSF" id="PIRSF028980">
    <property type="entry name" value="tRNAHis_guanylyltransferase"/>
    <property type="match status" value="1"/>
</dbReference>
<evidence type="ECO:0000256" key="14">
    <source>
        <dbReference type="PIRSR" id="PIRSR028980-2"/>
    </source>
</evidence>
<evidence type="ECO:0000256" key="13">
    <source>
        <dbReference type="PIRSR" id="PIRSR028980-1"/>
    </source>
</evidence>
<feature type="binding site" evidence="13">
    <location>
        <begin position="75"/>
        <end position="76"/>
    </location>
    <ligand>
        <name>GTP</name>
        <dbReference type="ChEBI" id="CHEBI:37565"/>
    </ligand>
</feature>
<reference evidence="17" key="1">
    <citation type="submission" date="2010-02" db="EMBL/GenBank/DDBJ databases">
        <title>Sequencing and annotation of the Blastocystis hominis genome.</title>
        <authorList>
            <person name="Wincker P."/>
        </authorList>
    </citation>
    <scope>NUCLEOTIDE SEQUENCE</scope>
    <source>
        <strain evidence="17">Singapore isolate B</strain>
    </source>
</reference>
<evidence type="ECO:0000256" key="8">
    <source>
        <dbReference type="ARBA" id="ARBA00022842"/>
    </source>
</evidence>
<dbReference type="PANTHER" id="PTHR12729:SF6">
    <property type="entry name" value="TRNA(HIS) GUANYLYLTRANSFERASE-RELATED"/>
    <property type="match status" value="1"/>
</dbReference>
<dbReference type="EMBL" id="FN668650">
    <property type="protein sequence ID" value="CBK22716.2"/>
    <property type="molecule type" value="Genomic_DNA"/>
</dbReference>
<organism evidence="17">
    <name type="scientific">Blastocystis hominis</name>
    <dbReference type="NCBI Taxonomy" id="12968"/>
    <lineage>
        <taxon>Eukaryota</taxon>
        <taxon>Sar</taxon>
        <taxon>Stramenopiles</taxon>
        <taxon>Bigyra</taxon>
        <taxon>Opalozoa</taxon>
        <taxon>Opalinata</taxon>
        <taxon>Blastocystidae</taxon>
        <taxon>Blastocystis</taxon>
    </lineage>
</organism>
<dbReference type="Pfam" id="PF04446">
    <property type="entry name" value="Thg1"/>
    <property type="match status" value="1"/>
</dbReference>
<keyword evidence="3 12" id="KW-0808">Transferase</keyword>
<dbReference type="FunFam" id="3.30.70.3000:FF:000001">
    <property type="entry name" value="tRNA(His) guanylyltransferase"/>
    <property type="match status" value="1"/>
</dbReference>
<evidence type="ECO:0000256" key="6">
    <source>
        <dbReference type="ARBA" id="ARBA00022723"/>
    </source>
</evidence>
<dbReference type="FunCoup" id="D8M2Z3">
    <property type="interactions" value="285"/>
</dbReference>
<protein>
    <recommendedName>
        <fullName evidence="2 12">tRNA(His) guanylyltransferase</fullName>
        <ecNumber evidence="2 12">2.7.7.79</ecNumber>
    </recommendedName>
    <alternativeName>
        <fullName evidence="10 12">tRNA-histidine guanylyltransferase</fullName>
    </alternativeName>
</protein>
<dbReference type="InterPro" id="IPR007537">
    <property type="entry name" value="tRNAHis_GuaTrfase_Thg1"/>
</dbReference>
<dbReference type="GeneID" id="24919937"/>
<dbReference type="InParanoid" id="D8M2Z3"/>
<evidence type="ECO:0000256" key="5">
    <source>
        <dbReference type="ARBA" id="ARBA00022695"/>
    </source>
</evidence>
<dbReference type="GO" id="GO:0008193">
    <property type="term" value="F:tRNA guanylyltransferase activity"/>
    <property type="evidence" value="ECO:0007669"/>
    <property type="project" value="UniProtKB-UniRule"/>
</dbReference>